<evidence type="ECO:0000256" key="2">
    <source>
        <dbReference type="SAM" id="MobiDB-lite"/>
    </source>
</evidence>
<feature type="compositionally biased region" description="Basic and acidic residues" evidence="2">
    <location>
        <begin position="12"/>
        <end position="24"/>
    </location>
</feature>
<reference evidence="4 5" key="1">
    <citation type="journal article" date="2023" name="Hortic Res">
        <title>The complete reference genome for grapevine (Vitis vinifera L.) genetics and breeding.</title>
        <authorList>
            <person name="Shi X."/>
            <person name="Cao S."/>
            <person name="Wang X."/>
            <person name="Huang S."/>
            <person name="Wang Y."/>
            <person name="Liu Z."/>
            <person name="Liu W."/>
            <person name="Leng X."/>
            <person name="Peng Y."/>
            <person name="Wang N."/>
            <person name="Wang Y."/>
            <person name="Ma Z."/>
            <person name="Xu X."/>
            <person name="Zhang F."/>
            <person name="Xue H."/>
            <person name="Zhong H."/>
            <person name="Wang Y."/>
            <person name="Zhang K."/>
            <person name="Velt A."/>
            <person name="Avia K."/>
            <person name="Holtgrawe D."/>
            <person name="Grimplet J."/>
            <person name="Matus J.T."/>
            <person name="Ware D."/>
            <person name="Wu X."/>
            <person name="Wang H."/>
            <person name="Liu C."/>
            <person name="Fang Y."/>
            <person name="Rustenholz C."/>
            <person name="Cheng Z."/>
            <person name="Xiao H."/>
            <person name="Zhou Y."/>
        </authorList>
    </citation>
    <scope>NUCLEOTIDE SEQUENCE [LARGE SCALE GENOMIC DNA]</scope>
    <source>
        <strain evidence="5">cv. Pinot noir / PN40024</strain>
        <tissue evidence="4">Leaf</tissue>
    </source>
</reference>
<feature type="domain" description="CCHC-type" evidence="3">
    <location>
        <begin position="57"/>
        <end position="70"/>
    </location>
</feature>
<protein>
    <recommendedName>
        <fullName evidence="3">CCHC-type domain-containing protein</fullName>
    </recommendedName>
</protein>
<sequence>MSANFTVGGSSKDGRGCRNTHGNDRAHTRGHNSFHCSQYFGLGLGGYGRGNGLLPTCQVCGRQGHIAINCYHRFDRAFQSPPSNSLTFMVALPNTIADPSWYFDSGASTHVTNNPDNLSFKSYYNGHDKVTVGNDQGTRIHAPNHVRITTACSVHVPGRLSDGESLLKRGRTLTGGYPKPAISFQFSKTPSKWRLRRFRST</sequence>
<dbReference type="InterPro" id="IPR001878">
    <property type="entry name" value="Znf_CCHC"/>
</dbReference>
<feature type="region of interest" description="Disordered" evidence="2">
    <location>
        <begin position="1"/>
        <end position="24"/>
    </location>
</feature>
<keyword evidence="1" id="KW-0863">Zinc-finger</keyword>
<keyword evidence="1" id="KW-0479">Metal-binding</keyword>
<evidence type="ECO:0000313" key="4">
    <source>
        <dbReference type="EMBL" id="WJZ85480.1"/>
    </source>
</evidence>
<dbReference type="EMBL" id="CP126651">
    <property type="protein sequence ID" value="WJZ85480.1"/>
    <property type="molecule type" value="Genomic_DNA"/>
</dbReference>
<dbReference type="PROSITE" id="PS50158">
    <property type="entry name" value="ZF_CCHC"/>
    <property type="match status" value="1"/>
</dbReference>
<keyword evidence="1" id="KW-0862">Zinc</keyword>
<organism evidence="4 5">
    <name type="scientific">Vitis vinifera</name>
    <name type="common">Grape</name>
    <dbReference type="NCBI Taxonomy" id="29760"/>
    <lineage>
        <taxon>Eukaryota</taxon>
        <taxon>Viridiplantae</taxon>
        <taxon>Streptophyta</taxon>
        <taxon>Embryophyta</taxon>
        <taxon>Tracheophyta</taxon>
        <taxon>Spermatophyta</taxon>
        <taxon>Magnoliopsida</taxon>
        <taxon>eudicotyledons</taxon>
        <taxon>Gunneridae</taxon>
        <taxon>Pentapetalae</taxon>
        <taxon>rosids</taxon>
        <taxon>Vitales</taxon>
        <taxon>Vitaceae</taxon>
        <taxon>Viteae</taxon>
        <taxon>Vitis</taxon>
    </lineage>
</organism>
<evidence type="ECO:0000313" key="5">
    <source>
        <dbReference type="Proteomes" id="UP001227230"/>
    </source>
</evidence>
<keyword evidence="5" id="KW-1185">Reference proteome</keyword>
<name>A0ABY9BRX3_VITVI</name>
<gene>
    <name evidence="4" type="ORF">VitviT2T_005014</name>
</gene>
<accession>A0ABY9BRX3</accession>
<evidence type="ECO:0000259" key="3">
    <source>
        <dbReference type="PROSITE" id="PS50158"/>
    </source>
</evidence>
<proteinExistence type="predicted"/>
<evidence type="ECO:0000256" key="1">
    <source>
        <dbReference type="PROSITE-ProRule" id="PRU00047"/>
    </source>
</evidence>
<dbReference type="Proteomes" id="UP001227230">
    <property type="component" value="Chromosome 4"/>
</dbReference>